<protein>
    <recommendedName>
        <fullName evidence="3">Mu-like prophage I protein</fullName>
    </recommendedName>
</protein>
<dbReference type="Pfam" id="PF10123">
    <property type="entry name" value="Mu-like_Pro"/>
    <property type="match status" value="1"/>
</dbReference>
<evidence type="ECO:0000313" key="1">
    <source>
        <dbReference type="EMBL" id="EEP68043.1"/>
    </source>
</evidence>
<reference evidence="1" key="1">
    <citation type="submission" date="2009-04" db="EMBL/GenBank/DDBJ databases">
        <authorList>
            <person name="Weinstock G."/>
            <person name="Sodergren E."/>
            <person name="Clifton S."/>
            <person name="Fulton L."/>
            <person name="Fulton B."/>
            <person name="Courtney L."/>
            <person name="Fronick C."/>
            <person name="Harrison M."/>
            <person name="Strong C."/>
            <person name="Farmer C."/>
            <person name="Delahaunty K."/>
            <person name="Markovic C."/>
            <person name="Hall O."/>
            <person name="Minx P."/>
            <person name="Tomlinson C."/>
            <person name="Mitreva M."/>
            <person name="Nelson J."/>
            <person name="Hou S."/>
            <person name="Wollam A."/>
            <person name="Pepin K.H."/>
            <person name="Johnson M."/>
            <person name="Bhonagiri V."/>
            <person name="Nash W.E."/>
            <person name="Warren W."/>
            <person name="Chinwalla A."/>
            <person name="Mardis E.R."/>
            <person name="Wilson R.K."/>
        </authorList>
    </citation>
    <scope>NUCLEOTIDE SEQUENCE [LARGE SCALE GENOMIC DNA]</scope>
    <source>
        <strain evidence="1">ATCC 51147</strain>
    </source>
</reference>
<dbReference type="PIRSF" id="PIRSF016624">
    <property type="entry name" value="Mu_prophg_I"/>
    <property type="match status" value="1"/>
</dbReference>
<evidence type="ECO:0008006" key="3">
    <source>
        <dbReference type="Google" id="ProtNLM"/>
    </source>
</evidence>
<accession>C4GJS1</accession>
<dbReference type="Proteomes" id="UP000003009">
    <property type="component" value="Unassembled WGS sequence"/>
</dbReference>
<dbReference type="HOGENOM" id="CLU_062795_1_0_4"/>
<gene>
    <name evidence="1" type="ORF">GCWU000324_02294</name>
</gene>
<dbReference type="InterPro" id="IPR012106">
    <property type="entry name" value="Phage_Mu_Gp1"/>
</dbReference>
<keyword evidence="2" id="KW-1185">Reference proteome</keyword>
<proteinExistence type="predicted"/>
<dbReference type="STRING" id="629741.GCWU000324_02294"/>
<evidence type="ECO:0000313" key="2">
    <source>
        <dbReference type="Proteomes" id="UP000003009"/>
    </source>
</evidence>
<dbReference type="GeneID" id="84905798"/>
<dbReference type="EMBL" id="ACJW02000003">
    <property type="protein sequence ID" value="EEP68043.1"/>
    <property type="molecule type" value="Genomic_DNA"/>
</dbReference>
<dbReference type="RefSeq" id="WP_003797416.1">
    <property type="nucleotide sequence ID" value="NZ_GG665872.1"/>
</dbReference>
<comment type="caution">
    <text evidence="1">The sequence shown here is derived from an EMBL/GenBank/DDBJ whole genome shotgun (WGS) entry which is preliminary data.</text>
</comment>
<dbReference type="AlphaFoldDB" id="C4GJS1"/>
<organism evidence="1 2">
    <name type="scientific">Kingella oralis ATCC 51147</name>
    <dbReference type="NCBI Taxonomy" id="629741"/>
    <lineage>
        <taxon>Bacteria</taxon>
        <taxon>Pseudomonadati</taxon>
        <taxon>Pseudomonadota</taxon>
        <taxon>Betaproteobacteria</taxon>
        <taxon>Neisseriales</taxon>
        <taxon>Neisseriaceae</taxon>
        <taxon>Kingella</taxon>
    </lineage>
</organism>
<sequence>MKRKNQHLALAACSFEVLGQMGKRIQLLPYGEFRAIDGRPTDAPAWFLTEENGHDVAALANQARTQLVVDYEHQTLHKETNGQPAPAAGWMTWLEFTPRGLFAEVDWTDNAQRLIANREYRYISAVFAYDTQGYVRKLLHAALTNYPALDGMDEVLAAASAQFLPPMEMQNPMNTLLQQLFGLPNANEDQLKDALTALLAAKPQTVALSAQTFQDLASKDEKIAALSAQVAQAQNTPANTPDLTQYAPVSVVQELQSQIAALTAQRDADKGAELITAALAAGKLLPAQKEWAEGCLKQPNGLAFLTGFIEQAQPIAALAGNTQTQAAGAGEAHKIAALTAEQKAAAKMLGMSEADFAQTIHGANGDKAA</sequence>
<dbReference type="OrthoDB" id="2043985at2"/>
<name>C4GJS1_9NEIS</name>